<dbReference type="Pfam" id="PF13417">
    <property type="entry name" value="GST_N_3"/>
    <property type="match status" value="1"/>
</dbReference>
<evidence type="ECO:0000313" key="2">
    <source>
        <dbReference type="EMBL" id="KAL3815318.1"/>
    </source>
</evidence>
<sequence>MPPGFIPPEPRPLTITESTDLGGFVMALAALALRLATGAFILGWKVDTIFAPEDGKNALQLGPFRIRVSSSILDWDKTSVIVLYDNESSPRCKRVREMMNLLDITYECRPCFGPYINDLLPCIMDPNVDRTIIQGNDNIIEHLLKEYGPPTSSYDPKALWPITFEEFSLATSQMAIKLRGSTAVVQQSTARPDNWCMKPLELWAYECSPFVRPVKEKLSTLGLPHTIVSCSRGSKNRDRMIDKVGRFQVPYLVDANTGVEMFEGAEIVNYLEAVYTVKD</sequence>
<dbReference type="PANTHER" id="PTHR45288">
    <property type="entry name" value="THIOREDOXIN FAMILY PROTEIN"/>
    <property type="match status" value="1"/>
</dbReference>
<name>A0ABD3RR11_9STRA</name>
<gene>
    <name evidence="2" type="ORF">ACHAXA_010000</name>
</gene>
<dbReference type="InterPro" id="IPR004045">
    <property type="entry name" value="Glutathione_S-Trfase_N"/>
</dbReference>
<proteinExistence type="predicted"/>
<organism evidence="2 3">
    <name type="scientific">Cyclostephanos tholiformis</name>
    <dbReference type="NCBI Taxonomy" id="382380"/>
    <lineage>
        <taxon>Eukaryota</taxon>
        <taxon>Sar</taxon>
        <taxon>Stramenopiles</taxon>
        <taxon>Ochrophyta</taxon>
        <taxon>Bacillariophyta</taxon>
        <taxon>Coscinodiscophyceae</taxon>
        <taxon>Thalassiosirophycidae</taxon>
        <taxon>Stephanodiscales</taxon>
        <taxon>Stephanodiscaceae</taxon>
        <taxon>Cyclostephanos</taxon>
    </lineage>
</organism>
<comment type="caution">
    <text evidence="2">The sequence shown here is derived from an EMBL/GenBank/DDBJ whole genome shotgun (WGS) entry which is preliminary data.</text>
</comment>
<protein>
    <recommendedName>
        <fullName evidence="1">GST N-terminal domain-containing protein</fullName>
    </recommendedName>
</protein>
<evidence type="ECO:0000259" key="1">
    <source>
        <dbReference type="Pfam" id="PF13417"/>
    </source>
</evidence>
<dbReference type="Proteomes" id="UP001530377">
    <property type="component" value="Unassembled WGS sequence"/>
</dbReference>
<dbReference type="CDD" id="cd00570">
    <property type="entry name" value="GST_N_family"/>
    <property type="match status" value="1"/>
</dbReference>
<dbReference type="SUPFAM" id="SSF52833">
    <property type="entry name" value="Thioredoxin-like"/>
    <property type="match status" value="2"/>
</dbReference>
<reference evidence="2 3" key="1">
    <citation type="submission" date="2024-10" db="EMBL/GenBank/DDBJ databases">
        <title>Updated reference genomes for cyclostephanoid diatoms.</title>
        <authorList>
            <person name="Roberts W.R."/>
            <person name="Alverson A.J."/>
        </authorList>
    </citation>
    <scope>NUCLEOTIDE SEQUENCE [LARGE SCALE GENOMIC DNA]</scope>
    <source>
        <strain evidence="2 3">AJA228-03</strain>
    </source>
</reference>
<dbReference type="Gene3D" id="3.40.30.10">
    <property type="entry name" value="Glutaredoxin"/>
    <property type="match status" value="1"/>
</dbReference>
<dbReference type="InterPro" id="IPR036249">
    <property type="entry name" value="Thioredoxin-like_sf"/>
</dbReference>
<dbReference type="PANTHER" id="PTHR45288:SF1">
    <property type="entry name" value="THIOREDOXIN FAMILY PROTEIN"/>
    <property type="match status" value="1"/>
</dbReference>
<feature type="domain" description="GST N-terminal" evidence="1">
    <location>
        <begin position="203"/>
        <end position="275"/>
    </location>
</feature>
<accession>A0ABD3RR11</accession>
<keyword evidence="3" id="KW-1185">Reference proteome</keyword>
<dbReference type="EMBL" id="JALLPB020000204">
    <property type="protein sequence ID" value="KAL3815318.1"/>
    <property type="molecule type" value="Genomic_DNA"/>
</dbReference>
<evidence type="ECO:0000313" key="3">
    <source>
        <dbReference type="Proteomes" id="UP001530377"/>
    </source>
</evidence>
<dbReference type="AlphaFoldDB" id="A0ABD3RR11"/>